<dbReference type="OrthoDB" id="9792929at2"/>
<name>A0A4R9K9B8_9LEPT</name>
<evidence type="ECO:0000313" key="4">
    <source>
        <dbReference type="EMBL" id="TGL63234.1"/>
    </source>
</evidence>
<organism evidence="4 5">
    <name type="scientific">Leptospira sarikeiensis</name>
    <dbReference type="NCBI Taxonomy" id="2484943"/>
    <lineage>
        <taxon>Bacteria</taxon>
        <taxon>Pseudomonadati</taxon>
        <taxon>Spirochaetota</taxon>
        <taxon>Spirochaetia</taxon>
        <taxon>Leptospirales</taxon>
        <taxon>Leptospiraceae</taxon>
        <taxon>Leptospira</taxon>
    </lineage>
</organism>
<evidence type="ECO:0000256" key="1">
    <source>
        <dbReference type="ARBA" id="ARBA00022679"/>
    </source>
</evidence>
<keyword evidence="2" id="KW-0012">Acyltransferase</keyword>
<dbReference type="Gene3D" id="3.40.630.30">
    <property type="match status" value="1"/>
</dbReference>
<dbReference type="AlphaFoldDB" id="A0A4R9K9B8"/>
<dbReference type="InterPro" id="IPR050832">
    <property type="entry name" value="Bact_Acetyltransf"/>
</dbReference>
<evidence type="ECO:0000259" key="3">
    <source>
        <dbReference type="PROSITE" id="PS51186"/>
    </source>
</evidence>
<keyword evidence="1 4" id="KW-0808">Transferase</keyword>
<dbReference type="InterPro" id="IPR000182">
    <property type="entry name" value="GNAT_dom"/>
</dbReference>
<feature type="domain" description="N-acetyltransferase" evidence="3">
    <location>
        <begin position="8"/>
        <end position="157"/>
    </location>
</feature>
<gene>
    <name evidence="4" type="ORF">EHQ64_04530</name>
</gene>
<dbReference type="CDD" id="cd04301">
    <property type="entry name" value="NAT_SF"/>
    <property type="match status" value="1"/>
</dbReference>
<dbReference type="GO" id="GO:0016747">
    <property type="term" value="F:acyltransferase activity, transferring groups other than amino-acyl groups"/>
    <property type="evidence" value="ECO:0007669"/>
    <property type="project" value="InterPro"/>
</dbReference>
<dbReference type="InterPro" id="IPR016181">
    <property type="entry name" value="Acyl_CoA_acyltransferase"/>
</dbReference>
<reference evidence="4" key="1">
    <citation type="journal article" date="2019" name="PLoS Negl. Trop. Dis.">
        <title>Revisiting the worldwide diversity of Leptospira species in the environment.</title>
        <authorList>
            <person name="Vincent A.T."/>
            <person name="Schiettekatte O."/>
            <person name="Bourhy P."/>
            <person name="Veyrier F.J."/>
            <person name="Picardeau M."/>
        </authorList>
    </citation>
    <scope>NUCLEOTIDE SEQUENCE [LARGE SCALE GENOMIC DNA]</scope>
    <source>
        <strain evidence="4">201702455</strain>
    </source>
</reference>
<sequence>MTQKENLITLRVASRSDLEELAELFDLYRKFYGLPSDLAGAKKFLEDRLLHKDSILIVAEGNTGLLGFAQLYPIFSSLSLKRDYILNDLYIRESERRKGFAKKILEEAAKNVIEHGGKGMGLETHPDNRHARHLYERFGFRLSEDFLHYYWAAPKEK</sequence>
<protein>
    <submittedName>
        <fullName evidence="4">GNAT family N-acetyltransferase</fullName>
    </submittedName>
</protein>
<dbReference type="SUPFAM" id="SSF55729">
    <property type="entry name" value="Acyl-CoA N-acyltransferases (Nat)"/>
    <property type="match status" value="1"/>
</dbReference>
<accession>A0A4R9K9B8</accession>
<evidence type="ECO:0000313" key="5">
    <source>
        <dbReference type="Proteomes" id="UP000297762"/>
    </source>
</evidence>
<comment type="caution">
    <text evidence="4">The sequence shown here is derived from an EMBL/GenBank/DDBJ whole genome shotgun (WGS) entry which is preliminary data.</text>
</comment>
<dbReference type="Proteomes" id="UP000297762">
    <property type="component" value="Unassembled WGS sequence"/>
</dbReference>
<proteinExistence type="predicted"/>
<dbReference type="PROSITE" id="PS51186">
    <property type="entry name" value="GNAT"/>
    <property type="match status" value="1"/>
</dbReference>
<evidence type="ECO:0000256" key="2">
    <source>
        <dbReference type="ARBA" id="ARBA00023315"/>
    </source>
</evidence>
<dbReference type="Pfam" id="PF00583">
    <property type="entry name" value="Acetyltransf_1"/>
    <property type="match status" value="1"/>
</dbReference>
<dbReference type="RefSeq" id="WP_135648324.1">
    <property type="nucleotide sequence ID" value="NZ_RQGF01000012.1"/>
</dbReference>
<dbReference type="PANTHER" id="PTHR43877">
    <property type="entry name" value="AMINOALKYLPHOSPHONATE N-ACETYLTRANSFERASE-RELATED-RELATED"/>
    <property type="match status" value="1"/>
</dbReference>
<dbReference type="EMBL" id="RQGF01000012">
    <property type="protein sequence ID" value="TGL63234.1"/>
    <property type="molecule type" value="Genomic_DNA"/>
</dbReference>
<keyword evidence="5" id="KW-1185">Reference proteome</keyword>
<dbReference type="PANTHER" id="PTHR43877:SF2">
    <property type="entry name" value="AMINOALKYLPHOSPHONATE N-ACETYLTRANSFERASE-RELATED"/>
    <property type="match status" value="1"/>
</dbReference>